<feature type="domain" description="Gamma-butyrobetaine hydroxylase-like N-terminal" evidence="9">
    <location>
        <begin position="84"/>
        <end position="144"/>
    </location>
</feature>
<evidence type="ECO:0008006" key="12">
    <source>
        <dbReference type="Google" id="ProtNLM"/>
    </source>
</evidence>
<dbReference type="Pfam" id="PF02668">
    <property type="entry name" value="TauD"/>
    <property type="match status" value="1"/>
</dbReference>
<dbReference type="AlphaFoldDB" id="A0A8H4U8D6"/>
<dbReference type="CDD" id="cd00250">
    <property type="entry name" value="CAS_like"/>
    <property type="match status" value="1"/>
</dbReference>
<evidence type="ECO:0000259" key="9">
    <source>
        <dbReference type="Pfam" id="PF06155"/>
    </source>
</evidence>
<dbReference type="InterPro" id="IPR050411">
    <property type="entry name" value="AlphaKG_dependent_hydroxylases"/>
</dbReference>
<evidence type="ECO:0000256" key="4">
    <source>
        <dbReference type="ARBA" id="ARBA00022964"/>
    </source>
</evidence>
<comment type="cofactor">
    <cofactor evidence="1">
        <name>Fe(2+)</name>
        <dbReference type="ChEBI" id="CHEBI:29033"/>
    </cofactor>
</comment>
<evidence type="ECO:0000256" key="7">
    <source>
        <dbReference type="SAM" id="MobiDB-lite"/>
    </source>
</evidence>
<keyword evidence="6" id="KW-0408">Iron</keyword>
<dbReference type="GO" id="GO:0016706">
    <property type="term" value="F:2-oxoglutarate-dependent dioxygenase activity"/>
    <property type="evidence" value="ECO:0007669"/>
    <property type="project" value="UniProtKB-ARBA"/>
</dbReference>
<dbReference type="InterPro" id="IPR010376">
    <property type="entry name" value="GBBH-like_N"/>
</dbReference>
<evidence type="ECO:0000313" key="11">
    <source>
        <dbReference type="Proteomes" id="UP000622797"/>
    </source>
</evidence>
<keyword evidence="5" id="KW-0560">Oxidoreductase</keyword>
<keyword evidence="11" id="KW-1185">Reference proteome</keyword>
<evidence type="ECO:0000256" key="6">
    <source>
        <dbReference type="ARBA" id="ARBA00023004"/>
    </source>
</evidence>
<dbReference type="Proteomes" id="UP000622797">
    <property type="component" value="Unassembled WGS sequence"/>
</dbReference>
<dbReference type="Gene3D" id="3.60.130.10">
    <property type="entry name" value="Clavaminate synthase-like"/>
    <property type="match status" value="1"/>
</dbReference>
<evidence type="ECO:0000259" key="8">
    <source>
        <dbReference type="Pfam" id="PF02668"/>
    </source>
</evidence>
<dbReference type="PANTHER" id="PTHR10696">
    <property type="entry name" value="GAMMA-BUTYROBETAINE HYDROXYLASE-RELATED"/>
    <property type="match status" value="1"/>
</dbReference>
<evidence type="ECO:0000256" key="2">
    <source>
        <dbReference type="ARBA" id="ARBA00008654"/>
    </source>
</evidence>
<dbReference type="InterPro" id="IPR042098">
    <property type="entry name" value="TauD-like_sf"/>
</dbReference>
<comment type="similarity">
    <text evidence="2">Belongs to the gamma-BBH/TMLD family.</text>
</comment>
<organism evidence="10 11">
    <name type="scientific">Fusarium sarcochroum</name>
    <dbReference type="NCBI Taxonomy" id="1208366"/>
    <lineage>
        <taxon>Eukaryota</taxon>
        <taxon>Fungi</taxon>
        <taxon>Dikarya</taxon>
        <taxon>Ascomycota</taxon>
        <taxon>Pezizomycotina</taxon>
        <taxon>Sordariomycetes</taxon>
        <taxon>Hypocreomycetidae</taxon>
        <taxon>Hypocreales</taxon>
        <taxon>Nectriaceae</taxon>
        <taxon>Fusarium</taxon>
        <taxon>Fusarium lateritium species complex</taxon>
    </lineage>
</organism>
<evidence type="ECO:0000313" key="10">
    <source>
        <dbReference type="EMBL" id="KAF4971485.1"/>
    </source>
</evidence>
<dbReference type="GO" id="GO:0046872">
    <property type="term" value="F:metal ion binding"/>
    <property type="evidence" value="ECO:0007669"/>
    <property type="project" value="UniProtKB-KW"/>
</dbReference>
<name>A0A8H4U8D6_9HYPO</name>
<sequence>MHAVKRLPQARTFQLGPSAVLFQRLLSTTRTLPGHSQRTTRKQPVTGPRNTIHPHHFHSSASARSNNSTSLSNRKPSKTPISVDGETLEFSSILLRDSCSCPSCVHEWSNQRLFSTADIPADIQARSVEIDSASNSVNIKWDKDVPGHSEDHTTTLSVAALRELSRSGSLPGFGKDTHHAQVLWTKEPLNLQDFDYEEYMQDDKAVYKLIHQLRTDGLAFVTNVPAVEKSVAAIATRIGPVKDTFYGHTWDVRTVPEAINAAYTSHDLGFHTDLLYFYDPPHVQLLHCVQSASAGGASVFADAYKAAVDLFHNDPEAFETLATIPVNYHYNHPNDNVYRTTKPVIDLRPLRLGNTVYTRVHDYAKDWHKVNVENGGSGWTDAVLVDHMQKINWGPPFLAPFSNHEDPMLQDGPGQPPLSELNSKVEKWHEAAFKFNALLQRSEYLYERKMNSGDCVLFDNTRTLHSRRAFEMADVGKPRWLRGTYVDKDSYFSKLPGMGASKREGLNGRLRSDVA</sequence>
<proteinExistence type="inferred from homology"/>
<dbReference type="Gene3D" id="3.30.2020.30">
    <property type="match status" value="1"/>
</dbReference>
<feature type="domain" description="TauD/TfdA-like" evidence="8">
    <location>
        <begin position="192"/>
        <end position="485"/>
    </location>
</feature>
<reference evidence="10" key="1">
    <citation type="journal article" date="2020" name="BMC Genomics">
        <title>Correction to: Identification and distribution of gene clusters required for synthesis of sphingolipid metabolism inhibitors in diverse species of the filamentous fungus Fusarium.</title>
        <authorList>
            <person name="Kim H.S."/>
            <person name="Lohmar J.M."/>
            <person name="Busman M."/>
            <person name="Brown D.W."/>
            <person name="Naumann T.A."/>
            <person name="Divon H.H."/>
            <person name="Lysoe E."/>
            <person name="Uhlig S."/>
            <person name="Proctor R.H."/>
        </authorList>
    </citation>
    <scope>NUCLEOTIDE SEQUENCE</scope>
    <source>
        <strain evidence="10">NRRL 20472</strain>
    </source>
</reference>
<dbReference type="SUPFAM" id="SSF51197">
    <property type="entry name" value="Clavaminate synthase-like"/>
    <property type="match status" value="1"/>
</dbReference>
<dbReference type="OrthoDB" id="406634at2759"/>
<protein>
    <recommendedName>
        <fullName evidence="12">Gamma-butyrobetaine dioxygenase</fullName>
    </recommendedName>
</protein>
<keyword evidence="4" id="KW-0223">Dioxygenase</keyword>
<evidence type="ECO:0000256" key="3">
    <source>
        <dbReference type="ARBA" id="ARBA00022723"/>
    </source>
</evidence>
<reference evidence="10" key="2">
    <citation type="submission" date="2020-05" db="EMBL/GenBank/DDBJ databases">
        <authorList>
            <person name="Kim H.-S."/>
            <person name="Proctor R.H."/>
            <person name="Brown D.W."/>
        </authorList>
    </citation>
    <scope>NUCLEOTIDE SEQUENCE</scope>
    <source>
        <strain evidence="10">NRRL 20472</strain>
    </source>
</reference>
<dbReference type="GO" id="GO:0045329">
    <property type="term" value="P:carnitine biosynthetic process"/>
    <property type="evidence" value="ECO:0007669"/>
    <property type="project" value="TreeGrafter"/>
</dbReference>
<accession>A0A8H4U8D6</accession>
<gene>
    <name evidence="10" type="ORF">FSARC_1713</name>
</gene>
<feature type="compositionally biased region" description="Low complexity" evidence="7">
    <location>
        <begin position="59"/>
        <end position="74"/>
    </location>
</feature>
<dbReference type="Pfam" id="PF06155">
    <property type="entry name" value="GBBH-like_N"/>
    <property type="match status" value="1"/>
</dbReference>
<dbReference type="GO" id="GO:0005739">
    <property type="term" value="C:mitochondrion"/>
    <property type="evidence" value="ECO:0007669"/>
    <property type="project" value="TreeGrafter"/>
</dbReference>
<dbReference type="EMBL" id="JABEXW010000093">
    <property type="protein sequence ID" value="KAF4971485.1"/>
    <property type="molecule type" value="Genomic_DNA"/>
</dbReference>
<evidence type="ECO:0000256" key="5">
    <source>
        <dbReference type="ARBA" id="ARBA00023002"/>
    </source>
</evidence>
<evidence type="ECO:0000256" key="1">
    <source>
        <dbReference type="ARBA" id="ARBA00001954"/>
    </source>
</evidence>
<dbReference type="InterPro" id="IPR003819">
    <property type="entry name" value="TauD/TfdA-like"/>
</dbReference>
<comment type="caution">
    <text evidence="10">The sequence shown here is derived from an EMBL/GenBank/DDBJ whole genome shotgun (WGS) entry which is preliminary data.</text>
</comment>
<dbReference type="PANTHER" id="PTHR10696:SF25">
    <property type="entry name" value="OXIDOREDUCTASE AIM17-RELATED"/>
    <property type="match status" value="1"/>
</dbReference>
<feature type="region of interest" description="Disordered" evidence="7">
    <location>
        <begin position="30"/>
        <end position="83"/>
    </location>
</feature>
<dbReference type="InterPro" id="IPR038492">
    <property type="entry name" value="GBBH-like_N_sf"/>
</dbReference>
<keyword evidence="3" id="KW-0479">Metal-binding</keyword>